<dbReference type="InterPro" id="IPR038765">
    <property type="entry name" value="Papain-like_cys_pep_sf"/>
</dbReference>
<dbReference type="InterPro" id="IPR002931">
    <property type="entry name" value="Transglutaminase-like"/>
</dbReference>
<feature type="transmembrane region" description="Helical" evidence="2">
    <location>
        <begin position="137"/>
        <end position="158"/>
    </location>
</feature>
<proteinExistence type="predicted"/>
<evidence type="ECO:0000256" key="1">
    <source>
        <dbReference type="SAM" id="MobiDB-lite"/>
    </source>
</evidence>
<dbReference type="Pfam" id="PF11992">
    <property type="entry name" value="TgpA_N"/>
    <property type="match status" value="1"/>
</dbReference>
<dbReference type="Proteomes" id="UP001368654">
    <property type="component" value="Unassembled WGS sequence"/>
</dbReference>
<dbReference type="Gene3D" id="3.10.620.30">
    <property type="match status" value="1"/>
</dbReference>
<feature type="transmembrane region" description="Helical" evidence="2">
    <location>
        <begin position="188"/>
        <end position="204"/>
    </location>
</feature>
<dbReference type="RefSeq" id="WP_337337453.1">
    <property type="nucleotide sequence ID" value="NZ_JBBDGL010000001.1"/>
</dbReference>
<gene>
    <name evidence="4" type="ORF">WDU96_05415</name>
</gene>
<feature type="region of interest" description="Disordered" evidence="1">
    <location>
        <begin position="568"/>
        <end position="597"/>
    </location>
</feature>
<reference evidence="4 5" key="1">
    <citation type="submission" date="2024-02" db="EMBL/GenBank/DDBJ databases">
        <authorList>
            <person name="Saticioglu I.B."/>
        </authorList>
    </citation>
    <scope>NUCLEOTIDE SEQUENCE [LARGE SCALE GENOMIC DNA]</scope>
    <source>
        <strain evidence="4 5">Mu-86</strain>
    </source>
</reference>
<comment type="caution">
    <text evidence="4">The sequence shown here is derived from an EMBL/GenBank/DDBJ whole genome shotgun (WGS) entry which is preliminary data.</text>
</comment>
<dbReference type="PANTHER" id="PTHR42736">
    <property type="entry name" value="PROTEIN-GLUTAMINE GAMMA-GLUTAMYLTRANSFERASE"/>
    <property type="match status" value="1"/>
</dbReference>
<accession>A0ABU8LS24</accession>
<evidence type="ECO:0000259" key="3">
    <source>
        <dbReference type="SMART" id="SM00460"/>
    </source>
</evidence>
<evidence type="ECO:0000256" key="2">
    <source>
        <dbReference type="SAM" id="Phobius"/>
    </source>
</evidence>
<evidence type="ECO:0000313" key="4">
    <source>
        <dbReference type="EMBL" id="MEJ1155040.1"/>
    </source>
</evidence>
<feature type="transmembrane region" description="Helical" evidence="2">
    <location>
        <begin position="165"/>
        <end position="182"/>
    </location>
</feature>
<dbReference type="SMART" id="SM00460">
    <property type="entry name" value="TGc"/>
    <property type="match status" value="1"/>
</dbReference>
<keyword evidence="2" id="KW-0812">Transmembrane</keyword>
<dbReference type="EMBL" id="JBBDGL010000001">
    <property type="protein sequence ID" value="MEJ1155040.1"/>
    <property type="molecule type" value="Genomic_DNA"/>
</dbReference>
<evidence type="ECO:0000313" key="5">
    <source>
        <dbReference type="Proteomes" id="UP001368654"/>
    </source>
</evidence>
<keyword evidence="5" id="KW-1185">Reference proteome</keyword>
<name>A0ABU8LS24_9MICO</name>
<dbReference type="PANTHER" id="PTHR42736:SF1">
    <property type="entry name" value="PROTEIN-GLUTAMINE GAMMA-GLUTAMYLTRANSFERASE"/>
    <property type="match status" value="1"/>
</dbReference>
<organism evidence="4 5">
    <name type="scientific">Microbacterium marmarense</name>
    <dbReference type="NCBI Taxonomy" id="3122051"/>
    <lineage>
        <taxon>Bacteria</taxon>
        <taxon>Bacillati</taxon>
        <taxon>Actinomycetota</taxon>
        <taxon>Actinomycetes</taxon>
        <taxon>Micrococcales</taxon>
        <taxon>Microbacteriaceae</taxon>
        <taxon>Microbacterium</taxon>
    </lineage>
</organism>
<feature type="transmembrane region" description="Helical" evidence="2">
    <location>
        <begin position="52"/>
        <end position="70"/>
    </location>
</feature>
<keyword evidence="2" id="KW-0472">Membrane</keyword>
<dbReference type="InterPro" id="IPR052901">
    <property type="entry name" value="Bact_TGase-like"/>
</dbReference>
<dbReference type="Pfam" id="PF01841">
    <property type="entry name" value="Transglut_core"/>
    <property type="match status" value="1"/>
</dbReference>
<feature type="transmembrane region" description="Helical" evidence="2">
    <location>
        <begin position="28"/>
        <end position="46"/>
    </location>
</feature>
<dbReference type="InterPro" id="IPR021878">
    <property type="entry name" value="TgpA_N"/>
</dbReference>
<dbReference type="SUPFAM" id="SSF54001">
    <property type="entry name" value="Cysteine proteinases"/>
    <property type="match status" value="1"/>
</dbReference>
<feature type="transmembrane region" description="Helical" evidence="2">
    <location>
        <begin position="616"/>
        <end position="636"/>
    </location>
</feature>
<feature type="domain" description="Transglutaminase-like" evidence="3">
    <location>
        <begin position="480"/>
        <end position="555"/>
    </location>
</feature>
<protein>
    <submittedName>
        <fullName evidence="4">DUF3488 and transglutaminase-like domain-containing protein</fullName>
    </submittedName>
</protein>
<feature type="transmembrane region" description="Helical" evidence="2">
    <location>
        <begin position="225"/>
        <end position="245"/>
    </location>
</feature>
<feature type="transmembrane region" description="Helical" evidence="2">
    <location>
        <begin position="82"/>
        <end position="106"/>
    </location>
</feature>
<keyword evidence="2" id="KW-1133">Transmembrane helix</keyword>
<sequence length="768" mass="80479">MSWRNAAASSVTPEVAEMRVSRRGARTLTIAVYAALTAALLPVLNVVEPSGWLFGALALAAVILMAGYFARRARLPAIAVSLIEIVLWALFMTGAFFGSTALFWVVPTPATIDALPTVLAAAQDEIIQGAAPLEPSIAVSVLIVGAMGLLAIIIDHVVITARMPLLASVGLIAVSLIPAIVVSDEADVMSFIYLAAAILFLLRAETRSREKPAEQQAERTAGVPATAMGIAAIAVVVAVAASPLLPEPTVRVGSQFGAGPGIDASLSLGDDLRQPDPIEVIRYQSNASSPPYLRATTLSQFDGAVWEPDPLRTVPLESSSGLVELNVDEDVLITPAETSVSVVNLASYWLPIPWAATAVSGLEGSWSAVPANRTVVSQSATTQGQQYEVSSLAARPTREQIRSMDAAPSPRIDDATVALPDDLPPIIGELAAEVTEGTTNDYDALIALQRWFRGGEFRYSLEAPVEDGFDGSGADAVAEFLEVREGYCVHFAAAFTMMARTLDMPTRIVVGYLPGNVTGEVEDGEPVYSVMSDTLHSWPEVYFEGVGWVGFEPTAGLGTPTAFAPESFTPGAADNSLTAQPEERPTATSTPGADLQDLNVPLDGASGVIRDAETNFYPVLGAVVFILAALTAPAIIRAARQRSLIRSANDGDALAAWAIVQNAAIDLGISVPGAETPRAFANRLVSDHEASSDAMQTLVYAIEHASYSGTIGRNYGLTDAAAAAAVEASASLFAHVAASRRVLAVVVPRSLLVRPGSVYAGATGLRQE</sequence>